<name>A0A6J5FBM6_9BURK</name>
<dbReference type="EMBL" id="CADIKH010000272">
    <property type="protein sequence ID" value="CAB3775132.1"/>
    <property type="molecule type" value="Genomic_DNA"/>
</dbReference>
<evidence type="ECO:0000313" key="1">
    <source>
        <dbReference type="EMBL" id="CAB3775132.1"/>
    </source>
</evidence>
<sequence>MSNGFVISVFPKQHASDSAGCPPLAVAAVVTGERAGPPWTTRAPVVWNRSFPCNLDLTDLTVALADDVVHFASDVALEAADGFQL</sequence>
<keyword evidence="2" id="KW-1185">Reference proteome</keyword>
<dbReference type="Proteomes" id="UP000494363">
    <property type="component" value="Unassembled WGS sequence"/>
</dbReference>
<evidence type="ECO:0000313" key="2">
    <source>
        <dbReference type="Proteomes" id="UP000494363"/>
    </source>
</evidence>
<protein>
    <submittedName>
        <fullName evidence="1">Uncharacterized protein</fullName>
    </submittedName>
</protein>
<accession>A0A6J5FBM6</accession>
<reference evidence="1 2" key="1">
    <citation type="submission" date="2020-04" db="EMBL/GenBank/DDBJ databases">
        <authorList>
            <person name="De Canck E."/>
        </authorList>
    </citation>
    <scope>NUCLEOTIDE SEQUENCE [LARGE SCALE GENOMIC DNA]</scope>
    <source>
        <strain evidence="1 2">LMG 29542</strain>
    </source>
</reference>
<gene>
    <name evidence="1" type="ORF">LMG29542_08514</name>
</gene>
<organism evidence="1 2">
    <name type="scientific">Paraburkholderia humisilvae</name>
    <dbReference type="NCBI Taxonomy" id="627669"/>
    <lineage>
        <taxon>Bacteria</taxon>
        <taxon>Pseudomonadati</taxon>
        <taxon>Pseudomonadota</taxon>
        <taxon>Betaproteobacteria</taxon>
        <taxon>Burkholderiales</taxon>
        <taxon>Burkholderiaceae</taxon>
        <taxon>Paraburkholderia</taxon>
    </lineage>
</organism>
<proteinExistence type="predicted"/>
<dbReference type="AlphaFoldDB" id="A0A6J5FBM6"/>